<dbReference type="InterPro" id="IPR036397">
    <property type="entry name" value="RNaseH_sf"/>
</dbReference>
<sequence length="547" mass="61632">MNVRANAQLNNLRSSYSQLETRVRIALRTQVGDAGRLGEVRSQALALGTAADDLQHIFPPGEYSILRDNLAQIIQELDQACTQSVDPPDAAPLPIIQTIRTGRRGRPPKQIQRDFLEFALEMRGPKRIAELLGCSSRTVRREALRLGLAEPGPPVFSATTAADGTPIQQHNTTTPPVSDLSDEELDQAIAAILTTFPHFGRQMIAGNLRASGHRVPDQRIRASYLRVRGAPAVFGQRIIVRKKYQVPGPNSLVHHDGQHGLIRWKFVIHCFVDGYSRFVTGIRAHTNNRAASVLSLFLETVVHHGCPSRVRGDHGTENLRVAEWMEEQKGLGRGSYIWGRSVHNTRIERLWYDVTRGFGLKWKTFFLDLERFCGLDADQPGHIWLLHHLFLQAINEDAREWAETWNAHRLHIKGEQSASPRELFMFGMIRHGPRGIEQLVEPVDEPVDDVSGYGIDWDVIDDPVLIAHHNQHNPVPTIDGVNNPFIPVSTPDTLSQVTCDPPLCPLSPEKVSMLNAHLAYHFNLHTHDMLVRRQVWNVALDYCSRLW</sequence>
<dbReference type="PANTHER" id="PTHR46791">
    <property type="entry name" value="EXPRESSED PROTEIN"/>
    <property type="match status" value="1"/>
</dbReference>
<evidence type="ECO:0000259" key="1">
    <source>
        <dbReference type="Pfam" id="PF24764"/>
    </source>
</evidence>
<dbReference type="InterPro" id="IPR012337">
    <property type="entry name" value="RNaseH-like_sf"/>
</dbReference>
<reference evidence="2" key="1">
    <citation type="submission" date="2019-10" db="EMBL/GenBank/DDBJ databases">
        <authorList>
            <person name="Nor Muhammad N."/>
        </authorList>
    </citation>
    <scope>NUCLEOTIDE SEQUENCE</scope>
</reference>
<proteinExistence type="predicted"/>
<accession>A0A5K1JXP2</accession>
<evidence type="ECO:0000313" key="2">
    <source>
        <dbReference type="EMBL" id="VWO97512.1"/>
    </source>
</evidence>
<name>A0A5K1JXP2_9APHY</name>
<gene>
    <name evidence="2" type="primary">P0AC26</name>
</gene>
<dbReference type="GO" id="GO:0003676">
    <property type="term" value="F:nucleic acid binding"/>
    <property type="evidence" value="ECO:0007669"/>
    <property type="project" value="InterPro"/>
</dbReference>
<dbReference type="AlphaFoldDB" id="A0A5K1JXP2"/>
<dbReference type="EMBL" id="LR726361">
    <property type="protein sequence ID" value="VWO97512.1"/>
    <property type="molecule type" value="Genomic_DNA"/>
</dbReference>
<organism evidence="2">
    <name type="scientific">Ganoderma boninense</name>
    <dbReference type="NCBI Taxonomy" id="34458"/>
    <lineage>
        <taxon>Eukaryota</taxon>
        <taxon>Fungi</taxon>
        <taxon>Dikarya</taxon>
        <taxon>Basidiomycota</taxon>
        <taxon>Agaricomycotina</taxon>
        <taxon>Agaricomycetes</taxon>
        <taxon>Polyporales</taxon>
        <taxon>Polyporaceae</taxon>
        <taxon>Ganoderma</taxon>
    </lineage>
</organism>
<dbReference type="Gene3D" id="3.30.420.10">
    <property type="entry name" value="Ribonuclease H-like superfamily/Ribonuclease H"/>
    <property type="match status" value="1"/>
</dbReference>
<dbReference type="PANTHER" id="PTHR46791:SF5">
    <property type="entry name" value="CLR5 DOMAIN-CONTAINING PROTEIN-RELATED"/>
    <property type="match status" value="1"/>
</dbReference>
<protein>
    <submittedName>
        <fullName evidence="2">Nitrite transporter NirC</fullName>
    </submittedName>
</protein>
<dbReference type="InterPro" id="IPR058913">
    <property type="entry name" value="Integrase_dom_put"/>
</dbReference>
<feature type="domain" description="Integrase core" evidence="1">
    <location>
        <begin position="244"/>
        <end position="431"/>
    </location>
</feature>
<dbReference type="Pfam" id="PF24764">
    <property type="entry name" value="rva_4"/>
    <property type="match status" value="1"/>
</dbReference>
<dbReference type="SUPFAM" id="SSF53098">
    <property type="entry name" value="Ribonuclease H-like"/>
    <property type="match status" value="1"/>
</dbReference>